<evidence type="ECO:0000313" key="4">
    <source>
        <dbReference type="EMBL" id="ROT70721.1"/>
    </source>
</evidence>
<dbReference type="Pfam" id="PF00379">
    <property type="entry name" value="Chitin_bind_4"/>
    <property type="match status" value="1"/>
</dbReference>
<dbReference type="InterPro" id="IPR050468">
    <property type="entry name" value="Cuticle_Struct_Prot"/>
</dbReference>
<keyword evidence="3" id="KW-1133">Transmembrane helix</keyword>
<keyword evidence="3" id="KW-0812">Transmembrane</keyword>
<evidence type="ECO:0000313" key="5">
    <source>
        <dbReference type="Proteomes" id="UP000283509"/>
    </source>
</evidence>
<dbReference type="PANTHER" id="PTHR10380:SF173">
    <property type="entry name" value="CUTICULAR PROTEIN 47EF, ISOFORM C-RELATED"/>
    <property type="match status" value="1"/>
</dbReference>
<accession>A0A3R7SQF9</accession>
<evidence type="ECO:0000256" key="2">
    <source>
        <dbReference type="PROSITE-ProRule" id="PRU00497"/>
    </source>
</evidence>
<reference evidence="4 5" key="2">
    <citation type="submission" date="2019-01" db="EMBL/GenBank/DDBJ databases">
        <title>The decoding of complex shrimp genome reveals the adaptation for benthos swimmer, frequently molting mechanism and breeding impact on genome.</title>
        <authorList>
            <person name="Sun Y."/>
            <person name="Gao Y."/>
            <person name="Yu Y."/>
        </authorList>
    </citation>
    <scope>NUCLEOTIDE SEQUENCE [LARGE SCALE GENOMIC DNA]</scope>
    <source>
        <tissue evidence="4">Muscle</tissue>
    </source>
</reference>
<proteinExistence type="predicted"/>
<feature type="transmembrane region" description="Helical" evidence="3">
    <location>
        <begin position="21"/>
        <end position="39"/>
    </location>
</feature>
<name>A0A3R7SQF9_PENVA</name>
<evidence type="ECO:0000256" key="3">
    <source>
        <dbReference type="SAM" id="Phobius"/>
    </source>
</evidence>
<sequence length="367" mass="38246">MNLYTKIKRKKEKQAKGFIPVFTPSETALGIAIISYLGGRKCACKGNVICPQPAEALIEEYIPAEVTEGRQTAPSCRGLLCAFAAFVSCLAFCDGSFAVVSHAPTAAVAVHAPVAPAAPYVSVGHHAPVPLAPAASQYHAQDELGQYSFGYSGGPSSRSESRDAYGNVRGSFSYVDSYGNVQSRSYVADGFGFRVIGTDGLRHKRSYGTYPASTGPLATVSHVAPVLHAAPTLASVASPLGGFYGHHAVPSFASYGSHLAHPFGHVLRHKRSYGTYPASTGPLSTVSHVAPVVHAAPAVPPVLHAAHAASPVLHAAPVLSPVVHAAPGFAPVASPLGGFPFGHHTVPSVTSYRSHLAHPLLTKYSDY</sequence>
<dbReference type="Proteomes" id="UP000283509">
    <property type="component" value="Unassembled WGS sequence"/>
</dbReference>
<reference evidence="4 5" key="1">
    <citation type="submission" date="2018-04" db="EMBL/GenBank/DDBJ databases">
        <authorList>
            <person name="Zhang X."/>
            <person name="Yuan J."/>
            <person name="Li F."/>
            <person name="Xiang J."/>
        </authorList>
    </citation>
    <scope>NUCLEOTIDE SEQUENCE [LARGE SCALE GENOMIC DNA]</scope>
    <source>
        <tissue evidence="4">Muscle</tissue>
    </source>
</reference>
<dbReference type="AlphaFoldDB" id="A0A3R7SQF9"/>
<dbReference type="GO" id="GO:0008010">
    <property type="term" value="F:structural constituent of chitin-based larval cuticle"/>
    <property type="evidence" value="ECO:0007669"/>
    <property type="project" value="TreeGrafter"/>
</dbReference>
<protein>
    <submittedName>
        <fullName evidence="4">Putative skin secretory protein xP2-like</fullName>
    </submittedName>
</protein>
<comment type="caution">
    <text evidence="4">The sequence shown here is derived from an EMBL/GenBank/DDBJ whole genome shotgun (WGS) entry which is preliminary data.</text>
</comment>
<evidence type="ECO:0000256" key="1">
    <source>
        <dbReference type="ARBA" id="ARBA00022460"/>
    </source>
</evidence>
<dbReference type="InterPro" id="IPR000618">
    <property type="entry name" value="Insect_cuticle"/>
</dbReference>
<organism evidence="4 5">
    <name type="scientific">Penaeus vannamei</name>
    <name type="common">Whiteleg shrimp</name>
    <name type="synonym">Litopenaeus vannamei</name>
    <dbReference type="NCBI Taxonomy" id="6689"/>
    <lineage>
        <taxon>Eukaryota</taxon>
        <taxon>Metazoa</taxon>
        <taxon>Ecdysozoa</taxon>
        <taxon>Arthropoda</taxon>
        <taxon>Crustacea</taxon>
        <taxon>Multicrustacea</taxon>
        <taxon>Malacostraca</taxon>
        <taxon>Eumalacostraca</taxon>
        <taxon>Eucarida</taxon>
        <taxon>Decapoda</taxon>
        <taxon>Dendrobranchiata</taxon>
        <taxon>Penaeoidea</taxon>
        <taxon>Penaeidae</taxon>
        <taxon>Penaeus</taxon>
    </lineage>
</organism>
<dbReference type="PANTHER" id="PTHR10380">
    <property type="entry name" value="CUTICLE PROTEIN"/>
    <property type="match status" value="1"/>
</dbReference>
<gene>
    <name evidence="4" type="ORF">C7M84_010990</name>
</gene>
<dbReference type="EMBL" id="QCYY01002395">
    <property type="protein sequence ID" value="ROT70721.1"/>
    <property type="molecule type" value="Genomic_DNA"/>
</dbReference>
<keyword evidence="1 2" id="KW-0193">Cuticle</keyword>
<dbReference type="PROSITE" id="PS51155">
    <property type="entry name" value="CHIT_BIND_RR_2"/>
    <property type="match status" value="1"/>
</dbReference>
<dbReference type="OrthoDB" id="6515429at2759"/>
<keyword evidence="5" id="KW-1185">Reference proteome</keyword>
<dbReference type="GO" id="GO:0062129">
    <property type="term" value="C:chitin-based extracellular matrix"/>
    <property type="evidence" value="ECO:0007669"/>
    <property type="project" value="TreeGrafter"/>
</dbReference>
<keyword evidence="3" id="KW-0472">Membrane</keyword>